<dbReference type="EMBL" id="SOML01000003">
    <property type="protein sequence ID" value="TFD97473.1"/>
    <property type="molecule type" value="Genomic_DNA"/>
</dbReference>
<keyword evidence="2" id="KW-1185">Reference proteome</keyword>
<organism evidence="1 2">
    <name type="scientific">Dysgonomonas capnocytophagoides</name>
    <dbReference type="NCBI Taxonomy" id="45254"/>
    <lineage>
        <taxon>Bacteria</taxon>
        <taxon>Pseudomonadati</taxon>
        <taxon>Bacteroidota</taxon>
        <taxon>Bacteroidia</taxon>
        <taxon>Bacteroidales</taxon>
        <taxon>Dysgonomonadaceae</taxon>
        <taxon>Dysgonomonas</taxon>
    </lineage>
</organism>
<dbReference type="PROSITE" id="PS51257">
    <property type="entry name" value="PROKAR_LIPOPROTEIN"/>
    <property type="match status" value="1"/>
</dbReference>
<dbReference type="OrthoDB" id="103335at2"/>
<protein>
    <submittedName>
        <fullName evidence="1">Uncharacterized protein</fullName>
    </submittedName>
</protein>
<reference evidence="1 2" key="1">
    <citation type="submission" date="2019-03" db="EMBL/GenBank/DDBJ databases">
        <title>San Antonio Military Medical Center submission to MRSN (WRAIR), pending publication.</title>
        <authorList>
            <person name="Blyth D.M."/>
            <person name="Mccarthy S.L."/>
            <person name="Schall S.E."/>
            <person name="Stam J.A."/>
            <person name="Ong A.C."/>
            <person name="Mcgann P.T."/>
        </authorList>
    </citation>
    <scope>NUCLEOTIDE SEQUENCE [LARGE SCALE GENOMIC DNA]</scope>
    <source>
        <strain evidence="1 2">MRSN571793</strain>
    </source>
</reference>
<accession>A0A4Y8L4E5</accession>
<dbReference type="RefSeq" id="WP_134435945.1">
    <property type="nucleotide sequence ID" value="NZ_JAWZLG010000100.1"/>
</dbReference>
<dbReference type="Proteomes" id="UP000297861">
    <property type="component" value="Unassembled WGS sequence"/>
</dbReference>
<sequence length="83" mass="9427">MPRLVYIIISVVNIVLFTACNDNSDTVIPVDKTGKLVGNWVKCYNFEGTSHSDAVVFSYNNRGFILTDRTGSYYFDDMYELKA</sequence>
<evidence type="ECO:0000313" key="2">
    <source>
        <dbReference type="Proteomes" id="UP000297861"/>
    </source>
</evidence>
<comment type="caution">
    <text evidence="1">The sequence shown here is derived from an EMBL/GenBank/DDBJ whole genome shotgun (WGS) entry which is preliminary data.</text>
</comment>
<proteinExistence type="predicted"/>
<name>A0A4Y8L4E5_9BACT</name>
<evidence type="ECO:0000313" key="1">
    <source>
        <dbReference type="EMBL" id="TFD97473.1"/>
    </source>
</evidence>
<gene>
    <name evidence="1" type="ORF">E2605_07345</name>
</gene>
<dbReference type="STRING" id="1121485.GCA_000426485_02292"/>
<dbReference type="AlphaFoldDB" id="A0A4Y8L4E5"/>